<evidence type="ECO:0000256" key="1">
    <source>
        <dbReference type="SAM" id="MobiDB-lite"/>
    </source>
</evidence>
<dbReference type="GeneID" id="19160007"/>
<accession>W9Y5U4</accession>
<sequence length="164" mass="18447">MDETVPFPTLDWEHNRGALQTSKRRLQKVTRRAEALNRLCDTDRAEPAHAVYFALHHPLSLPLVNSMARVIGAERRSGQANGPEIADLAEVQTIRAVVLASNEVLRHHPKALKSLAKQVNRKVNLLIEHQRTIQDRRLAQETQNQNQMSEMDGDSAEPLPSLGQ</sequence>
<dbReference type="RefSeq" id="XP_007724208.1">
    <property type="nucleotide sequence ID" value="XM_007726018.1"/>
</dbReference>
<organism evidence="2 3">
    <name type="scientific">Capronia coronata CBS 617.96</name>
    <dbReference type="NCBI Taxonomy" id="1182541"/>
    <lineage>
        <taxon>Eukaryota</taxon>
        <taxon>Fungi</taxon>
        <taxon>Dikarya</taxon>
        <taxon>Ascomycota</taxon>
        <taxon>Pezizomycotina</taxon>
        <taxon>Eurotiomycetes</taxon>
        <taxon>Chaetothyriomycetidae</taxon>
        <taxon>Chaetothyriales</taxon>
        <taxon>Herpotrichiellaceae</taxon>
        <taxon>Capronia</taxon>
    </lineage>
</organism>
<evidence type="ECO:0000313" key="3">
    <source>
        <dbReference type="Proteomes" id="UP000019484"/>
    </source>
</evidence>
<dbReference type="HOGENOM" id="CLU_1618791_0_0_1"/>
<dbReference type="AlphaFoldDB" id="W9Y5U4"/>
<dbReference type="OrthoDB" id="4812032at2759"/>
<protein>
    <submittedName>
        <fullName evidence="2">Uncharacterized protein</fullName>
    </submittedName>
</protein>
<comment type="caution">
    <text evidence="2">The sequence shown here is derived from an EMBL/GenBank/DDBJ whole genome shotgun (WGS) entry which is preliminary data.</text>
</comment>
<name>W9Y5U4_9EURO</name>
<dbReference type="EMBL" id="AMWN01000004">
    <property type="protein sequence ID" value="EXJ88202.1"/>
    <property type="molecule type" value="Genomic_DNA"/>
</dbReference>
<gene>
    <name evidence="2" type="ORF">A1O1_05132</name>
</gene>
<feature type="region of interest" description="Disordered" evidence="1">
    <location>
        <begin position="141"/>
        <end position="164"/>
    </location>
</feature>
<evidence type="ECO:0000313" key="2">
    <source>
        <dbReference type="EMBL" id="EXJ88202.1"/>
    </source>
</evidence>
<reference evidence="2 3" key="1">
    <citation type="submission" date="2013-03" db="EMBL/GenBank/DDBJ databases">
        <title>The Genome Sequence of Capronia coronata CBS 617.96.</title>
        <authorList>
            <consortium name="The Broad Institute Genomics Platform"/>
            <person name="Cuomo C."/>
            <person name="de Hoog S."/>
            <person name="Gorbushina A."/>
            <person name="Walker B."/>
            <person name="Young S.K."/>
            <person name="Zeng Q."/>
            <person name="Gargeya S."/>
            <person name="Fitzgerald M."/>
            <person name="Haas B."/>
            <person name="Abouelleil A."/>
            <person name="Allen A.W."/>
            <person name="Alvarado L."/>
            <person name="Arachchi H.M."/>
            <person name="Berlin A.M."/>
            <person name="Chapman S.B."/>
            <person name="Gainer-Dewar J."/>
            <person name="Goldberg J."/>
            <person name="Griggs A."/>
            <person name="Gujja S."/>
            <person name="Hansen M."/>
            <person name="Howarth C."/>
            <person name="Imamovic A."/>
            <person name="Ireland A."/>
            <person name="Larimer J."/>
            <person name="McCowan C."/>
            <person name="Murphy C."/>
            <person name="Pearson M."/>
            <person name="Poon T.W."/>
            <person name="Priest M."/>
            <person name="Roberts A."/>
            <person name="Saif S."/>
            <person name="Shea T."/>
            <person name="Sisk P."/>
            <person name="Sykes S."/>
            <person name="Wortman J."/>
            <person name="Nusbaum C."/>
            <person name="Birren B."/>
        </authorList>
    </citation>
    <scope>NUCLEOTIDE SEQUENCE [LARGE SCALE GENOMIC DNA]</scope>
    <source>
        <strain evidence="2 3">CBS 617.96</strain>
    </source>
</reference>
<keyword evidence="3" id="KW-1185">Reference proteome</keyword>
<dbReference type="Proteomes" id="UP000019484">
    <property type="component" value="Unassembled WGS sequence"/>
</dbReference>
<proteinExistence type="predicted"/>